<dbReference type="AlphaFoldDB" id="A0AA40KR13"/>
<organism evidence="1 2">
    <name type="scientific">Melipona bicolor</name>
    <dbReference type="NCBI Taxonomy" id="60889"/>
    <lineage>
        <taxon>Eukaryota</taxon>
        <taxon>Metazoa</taxon>
        <taxon>Ecdysozoa</taxon>
        <taxon>Arthropoda</taxon>
        <taxon>Hexapoda</taxon>
        <taxon>Insecta</taxon>
        <taxon>Pterygota</taxon>
        <taxon>Neoptera</taxon>
        <taxon>Endopterygota</taxon>
        <taxon>Hymenoptera</taxon>
        <taxon>Apocrita</taxon>
        <taxon>Aculeata</taxon>
        <taxon>Apoidea</taxon>
        <taxon>Anthophila</taxon>
        <taxon>Apidae</taxon>
        <taxon>Melipona</taxon>
    </lineage>
</organism>
<dbReference type="Proteomes" id="UP001177670">
    <property type="component" value="Unassembled WGS sequence"/>
</dbReference>
<keyword evidence="2" id="KW-1185">Reference proteome</keyword>
<comment type="caution">
    <text evidence="1">The sequence shown here is derived from an EMBL/GenBank/DDBJ whole genome shotgun (WGS) entry which is preliminary data.</text>
</comment>
<name>A0AA40KR13_9HYME</name>
<dbReference type="EMBL" id="JAHYIQ010000008">
    <property type="protein sequence ID" value="KAK1129660.1"/>
    <property type="molecule type" value="Genomic_DNA"/>
</dbReference>
<reference evidence="1" key="1">
    <citation type="submission" date="2021-10" db="EMBL/GenBank/DDBJ databases">
        <title>Melipona bicolor Genome sequencing and assembly.</title>
        <authorList>
            <person name="Araujo N.S."/>
            <person name="Arias M.C."/>
        </authorList>
    </citation>
    <scope>NUCLEOTIDE SEQUENCE</scope>
    <source>
        <strain evidence="1">USP_2M_L1-L4_2017</strain>
        <tissue evidence="1">Whole body</tissue>
    </source>
</reference>
<sequence length="73" mass="7751">MGCLGRRRLHKYSRITHGPVSEAEKYHPGGEPVSLFIQPRTPRVIAGQTNSLAGSAVHSVQGAAEIAAQLECG</sequence>
<protein>
    <submittedName>
        <fullName evidence="1">Uncharacterized protein</fullName>
    </submittedName>
</protein>
<evidence type="ECO:0000313" key="2">
    <source>
        <dbReference type="Proteomes" id="UP001177670"/>
    </source>
</evidence>
<gene>
    <name evidence="1" type="ORF">K0M31_019374</name>
</gene>
<proteinExistence type="predicted"/>
<accession>A0AA40KR13</accession>
<evidence type="ECO:0000313" key="1">
    <source>
        <dbReference type="EMBL" id="KAK1129660.1"/>
    </source>
</evidence>